<sequence>MTTSTERRPSRLAKLNAGDKIKDQMDHLLYLASGRAYLDDEDDNNNDNDNNNINSNEKETIARPAAQWKRRPAEGPSDTERATATQDTTSTSAATGTDVSKKARSRSKRQKTDEGDGGGEAVGKESLGLVEVAVKRKPGRPKKQQSGDLDTSDQVEPSTLTTEVEKKRGRPKKQKAGDGDSDATADQDESSIPAAEIKRKLGRLKKQEAGDVDGDATANQDESSIPAAETNKKLGRPKKQKADDGVKGKVGDVESSMPAEATRKKPGRPKKQNTVEAEDGVDHTEPSVPTEEPKKKLGRPKKQNTVEAENGIDNTEPSAPTEEPKKKLGRPKKQNIVEAENGTDNTEPSVPTEEPKKKLGRLKRQRTDDDKEGEAEHPESTIPTDKVKKKQGRPKKQTTSQGDGGIEHDELPAEEPKTKTGQPMRQRTDQEIMNQVEALMSAEPKRRQGRPKKETGDVSESDDEESLTSRREAKTREGRTGDRLQQWTIGDIQENSSDYRQDLTSKSDPDSDKDGSNYLDDSDDSDDSGVQSKRKTPTGKETEMDRVARVPERERGRQEKLDGKEARSKAKKELKAKNRKRVRQSFLAIPVSVQLAHAAENMAIQDNQQQPTETLEYPALDRHNHSLIYQVLKPEQTGLSYRWPVREELLHSIPKSSFASATDELDDIEKHGLGFVEELTGVPKNEEDYSGTDAENDNAGSNEDVQETGDEEDSEGEDDGDQSAEESAKEKALRRRRELYATRARKNALEGLLDREEPAARDRGKRHEDERFANARLEAVQALFDGEIARFAQVQYRKGVQERVHDLEQFQKSTLSESYHQAVRAPIGSELSGFDQEDDLTRLQQRAIAFSAEDAVRKSLDRMAYVVRQGSLLRMPAKPRIEKAVFRNKYERGWDTVMTSAALAGIDDRILKKVSMRMQNLLSKSKNIHHYEVASEGKWMTVEDAIDRAKDPSSVPPQEKAHFVDPMDPAFDPRVLALNAKHRRHKEKHAPVAAAVKQQLGKGSVMISTTTRSGPLSPVLSVSSGSSAGSRSGSRSESWASSNLGGTASESGSGSESESESSHNSSDDDDADGSG</sequence>
<dbReference type="Proteomes" id="UP000707451">
    <property type="component" value="Unassembled WGS sequence"/>
</dbReference>
<feature type="compositionally biased region" description="Acidic residues" evidence="1">
    <location>
        <begin position="457"/>
        <end position="466"/>
    </location>
</feature>
<evidence type="ECO:0000313" key="2">
    <source>
        <dbReference type="EMBL" id="KAG9061257.1"/>
    </source>
</evidence>
<feature type="region of interest" description="Disordered" evidence="1">
    <location>
        <begin position="38"/>
        <end position="579"/>
    </location>
</feature>
<proteinExistence type="predicted"/>
<dbReference type="PRINTS" id="PR00929">
    <property type="entry name" value="ATHOOK"/>
</dbReference>
<organism evidence="2 3">
    <name type="scientific">Linnemannia hyalina</name>
    <dbReference type="NCBI Taxonomy" id="64524"/>
    <lineage>
        <taxon>Eukaryota</taxon>
        <taxon>Fungi</taxon>
        <taxon>Fungi incertae sedis</taxon>
        <taxon>Mucoromycota</taxon>
        <taxon>Mortierellomycotina</taxon>
        <taxon>Mortierellomycetes</taxon>
        <taxon>Mortierellales</taxon>
        <taxon>Mortierellaceae</taxon>
        <taxon>Linnemannia</taxon>
    </lineage>
</organism>
<comment type="caution">
    <text evidence="2">The sequence shown here is derived from an EMBL/GenBank/DDBJ whole genome shotgun (WGS) entry which is preliminary data.</text>
</comment>
<protein>
    <submittedName>
        <fullName evidence="2">Uncharacterized protein</fullName>
    </submittedName>
</protein>
<feature type="region of interest" description="Disordered" evidence="1">
    <location>
        <begin position="1008"/>
        <end position="1075"/>
    </location>
</feature>
<feature type="compositionally biased region" description="Acidic residues" evidence="1">
    <location>
        <begin position="704"/>
        <end position="724"/>
    </location>
</feature>
<feature type="compositionally biased region" description="Basic and acidic residues" evidence="1">
    <location>
        <begin position="538"/>
        <end position="576"/>
    </location>
</feature>
<dbReference type="SMART" id="SM00384">
    <property type="entry name" value="AT_hook"/>
    <property type="match status" value="10"/>
</dbReference>
<feature type="compositionally biased region" description="Basic residues" evidence="1">
    <location>
        <begin position="387"/>
        <end position="396"/>
    </location>
</feature>
<feature type="compositionally biased region" description="Polar residues" evidence="1">
    <location>
        <begin position="144"/>
        <end position="162"/>
    </location>
</feature>
<name>A0A9P8BPU6_9FUNG</name>
<gene>
    <name evidence="2" type="ORF">KI688_007595</name>
</gene>
<reference evidence="2" key="1">
    <citation type="submission" date="2021-06" db="EMBL/GenBank/DDBJ databases">
        <title>Genome Sequence of Mortierella hyaline Strain SCG-10, a Cold-Adapted, Nitrate-Reducing Fungus Isolated from Soil in Minnesota, USA.</title>
        <authorList>
            <person name="Aldossari N."/>
        </authorList>
    </citation>
    <scope>NUCLEOTIDE SEQUENCE</scope>
    <source>
        <strain evidence="2">SCG-10</strain>
    </source>
</reference>
<feature type="compositionally biased region" description="Polar residues" evidence="1">
    <location>
        <begin position="483"/>
        <end position="496"/>
    </location>
</feature>
<dbReference type="OrthoDB" id="2428322at2759"/>
<dbReference type="AlphaFoldDB" id="A0A9P8BPU6"/>
<feature type="compositionally biased region" description="Low complexity" evidence="1">
    <location>
        <begin position="1013"/>
        <end position="1042"/>
    </location>
</feature>
<feature type="compositionally biased region" description="Basic and acidic residues" evidence="1">
    <location>
        <begin position="467"/>
        <end position="482"/>
    </location>
</feature>
<feature type="compositionally biased region" description="Polar residues" evidence="1">
    <location>
        <begin position="303"/>
        <end position="318"/>
    </location>
</feature>
<evidence type="ECO:0000313" key="3">
    <source>
        <dbReference type="Proteomes" id="UP000707451"/>
    </source>
</evidence>
<feature type="compositionally biased region" description="Acidic residues" evidence="1">
    <location>
        <begin position="179"/>
        <end position="189"/>
    </location>
</feature>
<accession>A0A9P8BPU6</accession>
<feature type="compositionally biased region" description="Basic and acidic residues" evidence="1">
    <location>
        <begin position="405"/>
        <end position="418"/>
    </location>
</feature>
<keyword evidence="3" id="KW-1185">Reference proteome</keyword>
<dbReference type="GO" id="GO:0003677">
    <property type="term" value="F:DNA binding"/>
    <property type="evidence" value="ECO:0007669"/>
    <property type="project" value="InterPro"/>
</dbReference>
<feature type="region of interest" description="Disordered" evidence="1">
    <location>
        <begin position="1"/>
        <end position="20"/>
    </location>
</feature>
<feature type="compositionally biased region" description="Basic and acidic residues" evidence="1">
    <location>
        <begin position="497"/>
        <end position="515"/>
    </location>
</feature>
<dbReference type="EMBL" id="JAHRHY010000025">
    <property type="protein sequence ID" value="KAG9061257.1"/>
    <property type="molecule type" value="Genomic_DNA"/>
</dbReference>
<evidence type="ECO:0000256" key="1">
    <source>
        <dbReference type="SAM" id="MobiDB-lite"/>
    </source>
</evidence>
<feature type="compositionally biased region" description="Low complexity" evidence="1">
    <location>
        <begin position="82"/>
        <end position="98"/>
    </location>
</feature>
<dbReference type="InterPro" id="IPR017956">
    <property type="entry name" value="AT_hook_DNA-bd_motif"/>
</dbReference>
<feature type="region of interest" description="Disordered" evidence="1">
    <location>
        <begin position="677"/>
        <end position="735"/>
    </location>
</feature>
<feature type="compositionally biased region" description="Basic and acidic residues" evidence="1">
    <location>
        <begin position="240"/>
        <end position="252"/>
    </location>
</feature>
<feature type="compositionally biased region" description="Basic and acidic residues" evidence="1">
    <location>
        <begin position="365"/>
        <end position="379"/>
    </location>
</feature>
<feature type="compositionally biased region" description="Basic and acidic residues" evidence="1">
    <location>
        <begin position="280"/>
        <end position="295"/>
    </location>
</feature>
<feature type="compositionally biased region" description="Basic and acidic residues" evidence="1">
    <location>
        <begin position="443"/>
        <end position="456"/>
    </location>
</feature>